<reference evidence="9 10" key="1">
    <citation type="submission" date="2017-01" db="EMBL/GenBank/DDBJ databases">
        <title>Genome analysis of Paenibacillus selenitrireducens ES3-24.</title>
        <authorList>
            <person name="Xu D."/>
            <person name="Yao R."/>
            <person name="Zheng S."/>
        </authorList>
    </citation>
    <scope>NUCLEOTIDE SEQUENCE [LARGE SCALE GENOMIC DNA]</scope>
    <source>
        <strain evidence="9 10">ES3-24</strain>
    </source>
</reference>
<dbReference type="PANTHER" id="PTHR14969">
    <property type="entry name" value="SPHINGOSINE-1-PHOSPHATE PHOSPHOHYDROLASE"/>
    <property type="match status" value="1"/>
</dbReference>
<accession>A0A1T2XAB5</accession>
<dbReference type="InterPro" id="IPR036938">
    <property type="entry name" value="PAP2/HPO_sf"/>
</dbReference>
<evidence type="ECO:0000256" key="5">
    <source>
        <dbReference type="ARBA" id="ARBA00022989"/>
    </source>
</evidence>
<feature type="domain" description="Phosphatidic acid phosphatase type 2/haloperoxidase" evidence="8">
    <location>
        <begin position="64"/>
        <end position="171"/>
    </location>
</feature>
<dbReference type="InterPro" id="IPR000326">
    <property type="entry name" value="PAP2/HPO"/>
</dbReference>
<evidence type="ECO:0000256" key="1">
    <source>
        <dbReference type="ARBA" id="ARBA00004651"/>
    </source>
</evidence>
<evidence type="ECO:0000256" key="7">
    <source>
        <dbReference type="SAM" id="Phobius"/>
    </source>
</evidence>
<dbReference type="EMBL" id="MSZX01000006">
    <property type="protein sequence ID" value="OPA76837.1"/>
    <property type="molecule type" value="Genomic_DNA"/>
</dbReference>
<dbReference type="SMART" id="SM00014">
    <property type="entry name" value="acidPPc"/>
    <property type="match status" value="1"/>
</dbReference>
<organism evidence="9 10">
    <name type="scientific">Paenibacillus selenitireducens</name>
    <dbReference type="NCBI Taxonomy" id="1324314"/>
    <lineage>
        <taxon>Bacteria</taxon>
        <taxon>Bacillati</taxon>
        <taxon>Bacillota</taxon>
        <taxon>Bacilli</taxon>
        <taxon>Bacillales</taxon>
        <taxon>Paenibacillaceae</taxon>
        <taxon>Paenibacillus</taxon>
    </lineage>
</organism>
<keyword evidence="2" id="KW-1003">Cell membrane</keyword>
<dbReference type="RefSeq" id="WP_078499857.1">
    <property type="nucleotide sequence ID" value="NZ_MSZX01000006.1"/>
</dbReference>
<feature type="transmembrane region" description="Helical" evidence="7">
    <location>
        <begin position="156"/>
        <end position="174"/>
    </location>
</feature>
<evidence type="ECO:0000313" key="9">
    <source>
        <dbReference type="EMBL" id="OPA76837.1"/>
    </source>
</evidence>
<keyword evidence="3 7" id="KW-0812">Transmembrane</keyword>
<evidence type="ECO:0000256" key="3">
    <source>
        <dbReference type="ARBA" id="ARBA00022692"/>
    </source>
</evidence>
<dbReference type="SUPFAM" id="SSF48317">
    <property type="entry name" value="Acid phosphatase/Vanadium-dependent haloperoxidase"/>
    <property type="match status" value="1"/>
</dbReference>
<sequence>MSRVFNWLLQREERIFLWINGRLHNKILNFIFPNLTHLGGATFTIVFTATLAILAPHPWNRVGLQSLVALGLSHIPVAIIKKAYPRIRPYLVHPQTNTFRKPLVDHSFPSGHSTAIFSMLIPFMIQFPVLSLLALPLALSVALSRIYLGLHYPSDCFAGAFIGSLFAAITVSFWP</sequence>
<keyword evidence="6 7" id="KW-0472">Membrane</keyword>
<comment type="caution">
    <text evidence="9">The sequence shown here is derived from an EMBL/GenBank/DDBJ whole genome shotgun (WGS) entry which is preliminary data.</text>
</comment>
<dbReference type="PANTHER" id="PTHR14969:SF62">
    <property type="entry name" value="DECAPRENYLPHOSPHORYL-5-PHOSPHORIBOSE PHOSPHATASE RV3807C-RELATED"/>
    <property type="match status" value="1"/>
</dbReference>
<feature type="transmembrane region" description="Helical" evidence="7">
    <location>
        <begin position="35"/>
        <end position="55"/>
    </location>
</feature>
<dbReference type="GO" id="GO:0005886">
    <property type="term" value="C:plasma membrane"/>
    <property type="evidence" value="ECO:0007669"/>
    <property type="project" value="UniProtKB-SubCell"/>
</dbReference>
<evidence type="ECO:0000256" key="2">
    <source>
        <dbReference type="ARBA" id="ARBA00022475"/>
    </source>
</evidence>
<proteinExistence type="predicted"/>
<feature type="transmembrane region" description="Helical" evidence="7">
    <location>
        <begin position="62"/>
        <end position="80"/>
    </location>
</feature>
<dbReference type="Gene3D" id="1.20.144.10">
    <property type="entry name" value="Phosphatidic acid phosphatase type 2/haloperoxidase"/>
    <property type="match status" value="1"/>
</dbReference>
<keyword evidence="5 7" id="KW-1133">Transmembrane helix</keyword>
<protein>
    <submittedName>
        <fullName evidence="9">Phosphatase PAP2 family protein</fullName>
    </submittedName>
</protein>
<feature type="transmembrane region" description="Helical" evidence="7">
    <location>
        <begin position="115"/>
        <end position="144"/>
    </location>
</feature>
<evidence type="ECO:0000259" key="8">
    <source>
        <dbReference type="SMART" id="SM00014"/>
    </source>
</evidence>
<comment type="subcellular location">
    <subcellularLocation>
        <location evidence="1">Cell membrane</location>
        <topology evidence="1">Multi-pass membrane protein</topology>
    </subcellularLocation>
</comment>
<evidence type="ECO:0000256" key="6">
    <source>
        <dbReference type="ARBA" id="ARBA00023136"/>
    </source>
</evidence>
<dbReference type="OrthoDB" id="9789113at2"/>
<dbReference type="STRING" id="1324314.BVG16_16920"/>
<evidence type="ECO:0000313" key="10">
    <source>
        <dbReference type="Proteomes" id="UP000190188"/>
    </source>
</evidence>
<name>A0A1T2XAB5_9BACL</name>
<dbReference type="GO" id="GO:0016787">
    <property type="term" value="F:hydrolase activity"/>
    <property type="evidence" value="ECO:0007669"/>
    <property type="project" value="UniProtKB-KW"/>
</dbReference>
<dbReference type="Pfam" id="PF01569">
    <property type="entry name" value="PAP2"/>
    <property type="match status" value="1"/>
</dbReference>
<keyword evidence="10" id="KW-1185">Reference proteome</keyword>
<dbReference type="CDD" id="cd01610">
    <property type="entry name" value="PAP2_like"/>
    <property type="match status" value="1"/>
</dbReference>
<dbReference type="Proteomes" id="UP000190188">
    <property type="component" value="Unassembled WGS sequence"/>
</dbReference>
<evidence type="ECO:0000256" key="4">
    <source>
        <dbReference type="ARBA" id="ARBA00022801"/>
    </source>
</evidence>
<keyword evidence="4" id="KW-0378">Hydrolase</keyword>
<dbReference type="AlphaFoldDB" id="A0A1T2XAB5"/>
<gene>
    <name evidence="9" type="ORF">BVG16_16920</name>
</gene>